<organism evidence="3 4">
    <name type="scientific">Pedobacter nyackensis</name>
    <dbReference type="NCBI Taxonomy" id="475255"/>
    <lineage>
        <taxon>Bacteria</taxon>
        <taxon>Pseudomonadati</taxon>
        <taxon>Bacteroidota</taxon>
        <taxon>Sphingobacteriia</taxon>
        <taxon>Sphingobacteriales</taxon>
        <taxon>Sphingobacteriaceae</taxon>
        <taxon>Pedobacter</taxon>
    </lineage>
</organism>
<dbReference type="Pfam" id="PF13298">
    <property type="entry name" value="LigD_N"/>
    <property type="match status" value="1"/>
</dbReference>
<dbReference type="Gene3D" id="3.90.920.10">
    <property type="entry name" value="DNA primase, PRIM domain"/>
    <property type="match status" value="1"/>
</dbReference>
<dbReference type="AlphaFoldDB" id="A0A1W2EXN8"/>
<dbReference type="NCBIfam" id="TIGR02777">
    <property type="entry name" value="LigD_PE_dom"/>
    <property type="match status" value="1"/>
</dbReference>
<dbReference type="GO" id="GO:0006281">
    <property type="term" value="P:DNA repair"/>
    <property type="evidence" value="ECO:0007669"/>
    <property type="project" value="InterPro"/>
</dbReference>
<dbReference type="Proteomes" id="UP000192678">
    <property type="component" value="Unassembled WGS sequence"/>
</dbReference>
<dbReference type="Gene3D" id="3.30.470.30">
    <property type="entry name" value="DNA ligase/mRNA capping enzyme"/>
    <property type="match status" value="1"/>
</dbReference>
<dbReference type="InterPro" id="IPR012310">
    <property type="entry name" value="DNA_ligase_ATP-dep_cent"/>
</dbReference>
<dbReference type="PANTHER" id="PTHR42705:SF2">
    <property type="entry name" value="BIFUNCTIONAL NON-HOMOLOGOUS END JOINING PROTEIN LIGD"/>
    <property type="match status" value="1"/>
</dbReference>
<dbReference type="Pfam" id="PF21686">
    <property type="entry name" value="LigD_Prim-Pol"/>
    <property type="match status" value="1"/>
</dbReference>
<keyword evidence="3" id="KW-0436">Ligase</keyword>
<dbReference type="NCBIfam" id="TIGR02778">
    <property type="entry name" value="ligD_pol"/>
    <property type="match status" value="1"/>
</dbReference>
<dbReference type="InterPro" id="IPR014145">
    <property type="entry name" value="LigD_pol_dom"/>
</dbReference>
<dbReference type="STRING" id="475255.SAMN04488101_11794"/>
<dbReference type="OrthoDB" id="9802472at2"/>
<evidence type="ECO:0000256" key="1">
    <source>
        <dbReference type="SAM" id="MobiDB-lite"/>
    </source>
</evidence>
<protein>
    <submittedName>
        <fullName evidence="3">DNA ligase D</fullName>
    </submittedName>
</protein>
<dbReference type="PANTHER" id="PTHR42705">
    <property type="entry name" value="BIFUNCTIONAL NON-HOMOLOGOUS END JOINING PROTEIN LIGD"/>
    <property type="match status" value="1"/>
</dbReference>
<dbReference type="CDD" id="cd04865">
    <property type="entry name" value="LigD_Pol_like_2"/>
    <property type="match status" value="1"/>
</dbReference>
<dbReference type="SUPFAM" id="SSF56091">
    <property type="entry name" value="DNA ligase/mRNA capping enzyme, catalytic domain"/>
    <property type="match status" value="1"/>
</dbReference>
<dbReference type="InterPro" id="IPR014144">
    <property type="entry name" value="LigD_PE_domain"/>
</dbReference>
<dbReference type="GO" id="GO:0003910">
    <property type="term" value="F:DNA ligase (ATP) activity"/>
    <property type="evidence" value="ECO:0007669"/>
    <property type="project" value="InterPro"/>
</dbReference>
<feature type="compositionally biased region" description="Basic and acidic residues" evidence="1">
    <location>
        <begin position="1"/>
        <end position="19"/>
    </location>
</feature>
<evidence type="ECO:0000259" key="2">
    <source>
        <dbReference type="PROSITE" id="PS50160"/>
    </source>
</evidence>
<feature type="domain" description="ATP-dependent DNA ligase family profile" evidence="2">
    <location>
        <begin position="254"/>
        <end position="374"/>
    </location>
</feature>
<feature type="region of interest" description="Disordered" evidence="1">
    <location>
        <begin position="302"/>
        <end position="324"/>
    </location>
</feature>
<dbReference type="RefSeq" id="WP_084291709.1">
    <property type="nucleotide sequence ID" value="NZ_FWYB01000017.1"/>
</dbReference>
<gene>
    <name evidence="3" type="ORF">SAMN04488101_11794</name>
</gene>
<dbReference type="InterPro" id="IPR052171">
    <property type="entry name" value="NHEJ_LigD"/>
</dbReference>
<feature type="region of interest" description="Disordered" evidence="1">
    <location>
        <begin position="1"/>
        <end position="24"/>
    </location>
</feature>
<feature type="compositionally biased region" description="Acidic residues" evidence="1">
    <location>
        <begin position="302"/>
        <end position="314"/>
    </location>
</feature>
<dbReference type="EMBL" id="FWYB01000017">
    <property type="protein sequence ID" value="SMD14473.1"/>
    <property type="molecule type" value="Genomic_DNA"/>
</dbReference>
<dbReference type="PROSITE" id="PS50160">
    <property type="entry name" value="DNA_LIGASE_A3"/>
    <property type="match status" value="1"/>
</dbReference>
<keyword evidence="4" id="KW-1185">Reference proteome</keyword>
<evidence type="ECO:0000313" key="4">
    <source>
        <dbReference type="Proteomes" id="UP000192678"/>
    </source>
</evidence>
<name>A0A1W2EXN8_9SPHI</name>
<accession>A0A1W2EXN8</accession>
<reference evidence="3 4" key="1">
    <citation type="submission" date="2017-04" db="EMBL/GenBank/DDBJ databases">
        <authorList>
            <person name="Afonso C.L."/>
            <person name="Miller P.J."/>
            <person name="Scott M.A."/>
            <person name="Spackman E."/>
            <person name="Goraichik I."/>
            <person name="Dimitrov K.M."/>
            <person name="Suarez D.L."/>
            <person name="Swayne D.E."/>
        </authorList>
    </citation>
    <scope>NUCLEOTIDE SEQUENCE [LARGE SCALE GENOMIC DNA]</scope>
    <source>
        <strain evidence="3 4">DSM 19625</strain>
    </source>
</reference>
<dbReference type="GO" id="GO:0005524">
    <property type="term" value="F:ATP binding"/>
    <property type="evidence" value="ECO:0007669"/>
    <property type="project" value="InterPro"/>
</dbReference>
<feature type="compositionally biased region" description="Basic and acidic residues" evidence="1">
    <location>
        <begin position="315"/>
        <end position="324"/>
    </location>
</feature>
<dbReference type="GO" id="GO:0006310">
    <property type="term" value="P:DNA recombination"/>
    <property type="evidence" value="ECO:0007669"/>
    <property type="project" value="InterPro"/>
</dbReference>
<proteinExistence type="predicted"/>
<evidence type="ECO:0000313" key="3">
    <source>
        <dbReference type="EMBL" id="SMD14473.1"/>
    </source>
</evidence>
<sequence length="623" mass="71183">MSLEKYKQKRDFSKTEEPVGGKGKRKTLSFVVQRHHATSLHYDFRLEMEGVLKSWAVPKGPSLNPADKRLAMMVEDHPFDYGKFEGEIPAGNYGAGVVSIFDAGTYTALDKGTENDLLKGLHDGSLKIKLNGKILKGEFALVRMKTSEQNAWLLIKHKDEYAVTKKFNIEDLVSKEVKKKGLDFKRKKKEPRKPEVEPDDALAYTSVKTKVKLISRNGIDFSSRYKPIVEALAGIKAEAVIDGELVIEDALPKFYVFDLLSLNNHDIRDMDLLKRKALLFELIKKLDHPLIIYSKHERADKEEEDVVQEQEGEEIESRKETAVMETDREEQYGKKIVKLTNLNKLYWPVEKISKGQLIDYYKGVSEYILPHLKDKPLSLNRHPNGIAEPSFFQKDLDREKIPSWIKTAPLYSDSTEKTIDYLVCNDEATLLWMVNLGCIEINPWLSSYKKPEVPLFAVLDLDPHDVDFNEVIAVAKTAKMLLDQMNITAFIKTSGSKGLHIFIPVSPIYDYDITKEFIHYVGQMVFERHPNTTSLERSPAKRKERIYLDFLQNRVGQTIAAPYSVRPKPGATVSAPLAWDELKAGLTTKGFTLFNMGQRLHERGDLWKDMHLVKNNLKKALTL</sequence>